<dbReference type="AlphaFoldDB" id="A0AAW5R4X7"/>
<dbReference type="RefSeq" id="WP_261618037.1">
    <property type="nucleotide sequence ID" value="NZ_JALIDZ010000012.1"/>
</dbReference>
<feature type="chain" id="PRO_5043992015" evidence="2">
    <location>
        <begin position="26"/>
        <end position="96"/>
    </location>
</feature>
<dbReference type="EMBL" id="JALIDZ010000012">
    <property type="protein sequence ID" value="MCT8974452.1"/>
    <property type="molecule type" value="Genomic_DNA"/>
</dbReference>
<evidence type="ECO:0000313" key="4">
    <source>
        <dbReference type="Proteomes" id="UP001320898"/>
    </source>
</evidence>
<feature type="region of interest" description="Disordered" evidence="1">
    <location>
        <begin position="48"/>
        <end position="96"/>
    </location>
</feature>
<sequence>MIARKAKVIAPLAVLVAALAGPAAAKSGIPLTPTPVLDQAASAVILATDKKKAKAETETKAETEKKQAKKQTADNPEKKKKKKKKSGKKTKNDAAG</sequence>
<accession>A0AAW5R4X7</accession>
<evidence type="ECO:0000256" key="1">
    <source>
        <dbReference type="SAM" id="MobiDB-lite"/>
    </source>
</evidence>
<gene>
    <name evidence="3" type="ORF">MUB46_21510</name>
</gene>
<organism evidence="3 4">
    <name type="scientific">Microbaculum marinisediminis</name>
    <dbReference type="NCBI Taxonomy" id="2931392"/>
    <lineage>
        <taxon>Bacteria</taxon>
        <taxon>Pseudomonadati</taxon>
        <taxon>Pseudomonadota</taxon>
        <taxon>Alphaproteobacteria</taxon>
        <taxon>Hyphomicrobiales</taxon>
        <taxon>Tepidamorphaceae</taxon>
        <taxon>Microbaculum</taxon>
    </lineage>
</organism>
<name>A0AAW5R4X7_9HYPH</name>
<feature type="compositionally biased region" description="Basic residues" evidence="1">
    <location>
        <begin position="78"/>
        <end position="89"/>
    </location>
</feature>
<proteinExistence type="predicted"/>
<feature type="compositionally biased region" description="Basic and acidic residues" evidence="1">
    <location>
        <begin position="48"/>
        <end position="77"/>
    </location>
</feature>
<evidence type="ECO:0000256" key="2">
    <source>
        <dbReference type="SAM" id="SignalP"/>
    </source>
</evidence>
<keyword evidence="4" id="KW-1185">Reference proteome</keyword>
<comment type="caution">
    <text evidence="3">The sequence shown here is derived from an EMBL/GenBank/DDBJ whole genome shotgun (WGS) entry which is preliminary data.</text>
</comment>
<protein>
    <submittedName>
        <fullName evidence="3">Uncharacterized protein</fullName>
    </submittedName>
</protein>
<feature type="signal peptide" evidence="2">
    <location>
        <begin position="1"/>
        <end position="25"/>
    </location>
</feature>
<evidence type="ECO:0000313" key="3">
    <source>
        <dbReference type="EMBL" id="MCT8974452.1"/>
    </source>
</evidence>
<keyword evidence="2" id="KW-0732">Signal</keyword>
<reference evidence="3 4" key="1">
    <citation type="submission" date="2022-04" db="EMBL/GenBank/DDBJ databases">
        <authorList>
            <person name="Ye Y.-Q."/>
            <person name="Du Z.-J."/>
        </authorList>
    </citation>
    <scope>NUCLEOTIDE SEQUENCE [LARGE SCALE GENOMIC DNA]</scope>
    <source>
        <strain evidence="3 4">A6E488</strain>
    </source>
</reference>
<dbReference type="Proteomes" id="UP001320898">
    <property type="component" value="Unassembled WGS sequence"/>
</dbReference>